<dbReference type="VEuPathDB" id="TriTrypDB:BSAL_49185"/>
<name>A0A0S4IMP4_BODSA</name>
<proteinExistence type="predicted"/>
<dbReference type="Proteomes" id="UP000051952">
    <property type="component" value="Unassembled WGS sequence"/>
</dbReference>
<sequence length="1314" mass="135501">MSLPFRILILLLVVVVVMFQITAGAMTLYSSNTTTLCNAANSNGAVVDASGYFTSRLPWSCDDVFDCLVEFLSCVNGTLSLCPTDNTSLPGHYPLTMDCSAFGPNVNAPMLQQCLRKRVQCTLNSAQKAPWVSNASCRTWGAPLSNEYNSLYELVVNNTAFHAPPVGPPTADNISLWDNYTATCVVDMCAIASNGIRRTIEEGLTTSNITNTSTASLQLQNVDIGAICSVSLSYPIIPLDADDIPGCPVASSIAHPYFINVPITSCSAPAACLASYCLCLGGVWDTKATSCDTSRLLDTSTAVARSCFAIVMSCILNSALSIYIPGTSPLVPDPCLSWSVLIAQDYSLYYNTVRSSVKSTSLWQACNATACRENAGLIGIAGVTSSFLETACAFPGVSARPTFQAYDPCPYQCPNGQCTVGIMYCSCTASAGITNLQASFVQPFTTTTTGSSTTRTFDLSFSLTASAFATYKSQAGNCTDYDYSPFMSFLWQLYSNDTNSSSSSIGALTPVYSSNRSSLVISAASRLLQHDTSYLLVLSVVGILPNQTASKSWKFTAMAPTPIVSITTLGSQLRVPNSRPLVITAVIVDSLPSAGTAAYNWSCVVLLNGTQPCPPIVNETQTSMTFPANDSVVGTFRVTYLYRDGVAQSSLVVIFVAGDLPYVRVLVSGTRLTTTNIAVGDTFLATQAVNIAAVVSFGSGNAVTYAWARGTVGSTAATTIPASSATASVSIAASQLSKASFSSVASGTPNVVNWIRVRVSSTINPSQYGEASVSIVVMEPMIISLAAFRVGSNSSSMSTTLVGLQDLMQLQPSVAASSDPLTPITSEDLGPYGSALGYSFSYVDSVTRPDGTASSASVGLAVTPTAGAVDTFTVLAPLFSSTALTTAAVTITVSLSFGGVVADQANATVTIVAPSDISGVVAAESAKVSAISDPAAAVVMANTLRCLTAWSSPTVQQYLGVATLTLLSRVLSNDDVALLAASDKISILASISSSLVAITEGISTTTGSSSRTFHAAAASISSAITGTAAQQKISYSLLIQPLVIAALQPSADTADSLSFAYDNYDLILAAIQSMDMSTGGSTAIHLASAVVNAPDLLVGTSMTISSSGTILISVVKELASTLKSATSVGSGGGSSGTVTFSFSGSSGNGVVLNGASLVIPSMTNASDISVLPWTTLQDTDVVGIAATVLSTNPFTTTTTSTLKVASSIVVVDMLLTSPTGAPSVLTVSDMPEDQAWVVTIPNAGQGVSCGYFDDELKNWAKTGVTILLPNASTTPPSAPSTSLQCLTTHLTAFGGIPASSAASTSSVTAIVTAI</sequence>
<evidence type="ECO:0000313" key="2">
    <source>
        <dbReference type="EMBL" id="CUE57801.1"/>
    </source>
</evidence>
<evidence type="ECO:0000313" key="3">
    <source>
        <dbReference type="Proteomes" id="UP000051952"/>
    </source>
</evidence>
<reference evidence="3" key="1">
    <citation type="submission" date="2015-09" db="EMBL/GenBank/DDBJ databases">
        <authorList>
            <consortium name="Pathogen Informatics"/>
        </authorList>
    </citation>
    <scope>NUCLEOTIDE SEQUENCE [LARGE SCALE GENOMIC DNA]</scope>
    <source>
        <strain evidence="3">Lake Konstanz</strain>
    </source>
</reference>
<feature type="non-terminal residue" evidence="2">
    <location>
        <position position="1314"/>
    </location>
</feature>
<keyword evidence="1" id="KW-0732">Signal</keyword>
<protein>
    <submittedName>
        <fullName evidence="2">Membrane-associated protein, putative</fullName>
    </submittedName>
</protein>
<organism evidence="2 3">
    <name type="scientific">Bodo saltans</name>
    <name type="common">Flagellated protozoan</name>
    <dbReference type="NCBI Taxonomy" id="75058"/>
    <lineage>
        <taxon>Eukaryota</taxon>
        <taxon>Discoba</taxon>
        <taxon>Euglenozoa</taxon>
        <taxon>Kinetoplastea</taxon>
        <taxon>Metakinetoplastina</taxon>
        <taxon>Eubodonida</taxon>
        <taxon>Bodonidae</taxon>
        <taxon>Bodo</taxon>
    </lineage>
</organism>
<feature type="chain" id="PRO_5006621368" evidence="1">
    <location>
        <begin position="25"/>
        <end position="1314"/>
    </location>
</feature>
<keyword evidence="3" id="KW-1185">Reference proteome</keyword>
<accession>A0A0S4IMP4</accession>
<gene>
    <name evidence="2" type="ORF">BSAL_49185</name>
</gene>
<dbReference type="EMBL" id="CYKH01000009">
    <property type="protein sequence ID" value="CUE57801.1"/>
    <property type="molecule type" value="Genomic_DNA"/>
</dbReference>
<feature type="signal peptide" evidence="1">
    <location>
        <begin position="1"/>
        <end position="24"/>
    </location>
</feature>
<evidence type="ECO:0000256" key="1">
    <source>
        <dbReference type="SAM" id="SignalP"/>
    </source>
</evidence>